<dbReference type="InterPro" id="IPR015032">
    <property type="entry name" value="ThsB__TIR-like_domain"/>
</dbReference>
<dbReference type="Pfam" id="PF08937">
    <property type="entry name" value="ThsB_TIR"/>
    <property type="match status" value="1"/>
</dbReference>
<dbReference type="OrthoDB" id="9811746at2"/>
<accession>A0A3P1BC11</accession>
<dbReference type="SUPFAM" id="SSF52206">
    <property type="entry name" value="Hypothetical protein MTH538"/>
    <property type="match status" value="1"/>
</dbReference>
<evidence type="ECO:0000313" key="3">
    <source>
        <dbReference type="Proteomes" id="UP000271925"/>
    </source>
</evidence>
<dbReference type="Proteomes" id="UP000271925">
    <property type="component" value="Unassembled WGS sequence"/>
</dbReference>
<gene>
    <name evidence="2" type="ORF">EHT25_26800</name>
</gene>
<proteinExistence type="predicted"/>
<comment type="caution">
    <text evidence="2">The sequence shown here is derived from an EMBL/GenBank/DDBJ whole genome shotgun (WGS) entry which is preliminary data.</text>
</comment>
<name>A0A3P1BC11_9BACT</name>
<dbReference type="Gene3D" id="3.40.50.11200">
    <property type="match status" value="1"/>
</dbReference>
<dbReference type="AlphaFoldDB" id="A0A3P1BC11"/>
<reference evidence="2 3" key="1">
    <citation type="submission" date="2018-11" db="EMBL/GenBank/DDBJ databases">
        <authorList>
            <person name="Zhou Z."/>
            <person name="Wang G."/>
        </authorList>
    </citation>
    <scope>NUCLEOTIDE SEQUENCE [LARGE SCALE GENOMIC DNA]</scope>
    <source>
        <strain evidence="2 3">KCTC52004</strain>
    </source>
</reference>
<dbReference type="RefSeq" id="WP_124878441.1">
    <property type="nucleotide sequence ID" value="NZ_RQJO01000015.1"/>
</dbReference>
<protein>
    <submittedName>
        <fullName evidence="2">Molecular chaperone Tir</fullName>
    </submittedName>
</protein>
<feature type="domain" description="Thoeris protein ThsB TIR-like" evidence="1">
    <location>
        <begin position="7"/>
        <end position="100"/>
    </location>
</feature>
<dbReference type="EMBL" id="RQJO01000015">
    <property type="protein sequence ID" value="RRA98617.1"/>
    <property type="molecule type" value="Genomic_DNA"/>
</dbReference>
<dbReference type="InterPro" id="IPR036490">
    <property type="entry name" value="ThsB_TIR-like_sf"/>
</dbReference>
<evidence type="ECO:0000313" key="2">
    <source>
        <dbReference type="EMBL" id="RRA98617.1"/>
    </source>
</evidence>
<evidence type="ECO:0000259" key="1">
    <source>
        <dbReference type="Pfam" id="PF08937"/>
    </source>
</evidence>
<organism evidence="2 3">
    <name type="scientific">Larkinella rosea</name>
    <dbReference type="NCBI Taxonomy" id="2025312"/>
    <lineage>
        <taxon>Bacteria</taxon>
        <taxon>Pseudomonadati</taxon>
        <taxon>Bacteroidota</taxon>
        <taxon>Cytophagia</taxon>
        <taxon>Cytophagales</taxon>
        <taxon>Spirosomataceae</taxon>
        <taxon>Larkinella</taxon>
    </lineage>
</organism>
<keyword evidence="3" id="KW-1185">Reference proteome</keyword>
<sequence length="166" mass="19205">MAKKSVFYSFHFNNDVMRVQQIRNMGILDGDEPVSFNKWEEIKRSGDQAIKNWIQENMNYRKAVVVLIGEETHKRPWVQYEIKKGWNDGRAVVGIYIHNLNCPNNGKCSQGKNPFDQFNVGYWNMGSIVPVYNPTPTDAYNSIKNNIDSWIDEAIRVRGIYKGTAI</sequence>